<name>A0A5B2VBY7_9HYPH</name>
<proteinExistence type="predicted"/>
<dbReference type="InterPro" id="IPR003615">
    <property type="entry name" value="HNH_nuc"/>
</dbReference>
<dbReference type="CDD" id="cd00085">
    <property type="entry name" value="HNHc"/>
    <property type="match status" value="1"/>
</dbReference>
<reference evidence="1 2" key="2">
    <citation type="submission" date="2019-09" db="EMBL/GenBank/DDBJ databases">
        <authorList>
            <person name="Jin C."/>
        </authorList>
    </citation>
    <scope>NUCLEOTIDE SEQUENCE [LARGE SCALE GENOMIC DNA]</scope>
    <source>
        <strain evidence="1 2">BN140002</strain>
    </source>
</reference>
<reference evidence="1 2" key="1">
    <citation type="submission" date="2019-09" db="EMBL/GenBank/DDBJ databases">
        <title>Salinarimonas rosea gen. nov., sp. nov., a new member of the a-2 subgroup of the Proteobacteria.</title>
        <authorList>
            <person name="Liu J."/>
        </authorList>
    </citation>
    <scope>NUCLEOTIDE SEQUENCE [LARGE SCALE GENOMIC DNA]</scope>
    <source>
        <strain evidence="1 2">BN140002</strain>
    </source>
</reference>
<keyword evidence="1" id="KW-0255">Endonuclease</keyword>
<evidence type="ECO:0000313" key="2">
    <source>
        <dbReference type="Proteomes" id="UP000323142"/>
    </source>
</evidence>
<organism evidence="1 2">
    <name type="scientific">Salinarimonas soli</name>
    <dbReference type="NCBI Taxonomy" id="1638099"/>
    <lineage>
        <taxon>Bacteria</taxon>
        <taxon>Pseudomonadati</taxon>
        <taxon>Pseudomonadota</taxon>
        <taxon>Alphaproteobacteria</taxon>
        <taxon>Hyphomicrobiales</taxon>
        <taxon>Salinarimonadaceae</taxon>
        <taxon>Salinarimonas</taxon>
    </lineage>
</organism>
<keyword evidence="1" id="KW-0378">Hydrolase</keyword>
<dbReference type="Gene3D" id="1.10.30.50">
    <property type="match status" value="1"/>
</dbReference>
<dbReference type="OrthoDB" id="7807589at2"/>
<dbReference type="Proteomes" id="UP000323142">
    <property type="component" value="Unassembled WGS sequence"/>
</dbReference>
<dbReference type="GO" id="GO:0004519">
    <property type="term" value="F:endonuclease activity"/>
    <property type="evidence" value="ECO:0007669"/>
    <property type="project" value="UniProtKB-KW"/>
</dbReference>
<keyword evidence="1" id="KW-0540">Nuclease</keyword>
<sequence>MRFRKPLTILSRTSSVTNSFVQAILPAIEPTPDEIAEALAILGMTPKTITCAYCGTASTDWDHLCPLVKGKRPTGYITEIRNLVPSCGPCNQSKSGADWHVWMTGTAKGSPRTKGVTDLEARLGCLKRYVAWGQVRPLDLRVLGGAELWDRHWANLEALTAGMREAQLHAAQLRENIVGRLKGSAGLSSG</sequence>
<keyword evidence="2" id="KW-1185">Reference proteome</keyword>
<evidence type="ECO:0000313" key="1">
    <source>
        <dbReference type="EMBL" id="KAA2236631.1"/>
    </source>
</evidence>
<protein>
    <submittedName>
        <fullName evidence="1">HNH endonuclease</fullName>
    </submittedName>
</protein>
<dbReference type="EMBL" id="VUOA01000025">
    <property type="protein sequence ID" value="KAA2236631.1"/>
    <property type="molecule type" value="Genomic_DNA"/>
</dbReference>
<accession>A0A5B2VBY7</accession>
<dbReference type="AlphaFoldDB" id="A0A5B2VBY7"/>
<gene>
    <name evidence="1" type="ORF">F0L46_14295</name>
</gene>
<comment type="caution">
    <text evidence="1">The sequence shown here is derived from an EMBL/GenBank/DDBJ whole genome shotgun (WGS) entry which is preliminary data.</text>
</comment>